<comment type="caution">
    <text evidence="3">The sequence shown here is derived from an EMBL/GenBank/DDBJ whole genome shotgun (WGS) entry which is preliminary data.</text>
</comment>
<organism evidence="3 5">
    <name type="scientific">Vanilla planifolia</name>
    <name type="common">Vanilla</name>
    <dbReference type="NCBI Taxonomy" id="51239"/>
    <lineage>
        <taxon>Eukaryota</taxon>
        <taxon>Viridiplantae</taxon>
        <taxon>Streptophyta</taxon>
        <taxon>Embryophyta</taxon>
        <taxon>Tracheophyta</taxon>
        <taxon>Spermatophyta</taxon>
        <taxon>Magnoliopsida</taxon>
        <taxon>Liliopsida</taxon>
        <taxon>Asparagales</taxon>
        <taxon>Orchidaceae</taxon>
        <taxon>Vanilloideae</taxon>
        <taxon>Vanilleae</taxon>
        <taxon>Vanilla</taxon>
    </lineage>
</organism>
<protein>
    <submittedName>
        <fullName evidence="3">Uncharacterized protein</fullName>
    </submittedName>
</protein>
<sequence length="104" mass="11556">MKGSSQVLNSKHRASFDTKTWPLPMPTNSLAVTTHLIPMNRRHALVGLRNSTASPAHVHKEFVSNLPVDQNVEYPMEIIGLPRSLDASARSWEAARRNEGAKKT</sequence>
<feature type="region of interest" description="Disordered" evidence="1">
    <location>
        <begin position="1"/>
        <end position="24"/>
    </location>
</feature>
<reference evidence="4 5" key="1">
    <citation type="journal article" date="2020" name="Nat. Food">
        <title>A phased Vanilla planifolia genome enables genetic improvement of flavour and production.</title>
        <authorList>
            <person name="Hasing T."/>
            <person name="Tang H."/>
            <person name="Brym M."/>
            <person name="Khazi F."/>
            <person name="Huang T."/>
            <person name="Chambers A.H."/>
        </authorList>
    </citation>
    <scope>NUCLEOTIDE SEQUENCE [LARGE SCALE GENOMIC DNA]</scope>
    <source>
        <tissue evidence="3">Leaf</tissue>
    </source>
</reference>
<accession>A0A835PWB8</accession>
<dbReference type="Proteomes" id="UP000639772">
    <property type="component" value="Chromosome 12"/>
</dbReference>
<keyword evidence="4" id="KW-1185">Reference proteome</keyword>
<proteinExistence type="predicted"/>
<name>A0A835PWB8_VANPL</name>
<evidence type="ECO:0000313" key="3">
    <source>
        <dbReference type="EMBL" id="KAG0458774.1"/>
    </source>
</evidence>
<evidence type="ECO:0000313" key="5">
    <source>
        <dbReference type="Proteomes" id="UP000639772"/>
    </source>
</evidence>
<dbReference type="EMBL" id="JADCNL010000012">
    <property type="protein sequence ID" value="KAG0457073.1"/>
    <property type="molecule type" value="Genomic_DNA"/>
</dbReference>
<evidence type="ECO:0000313" key="4">
    <source>
        <dbReference type="Proteomes" id="UP000636800"/>
    </source>
</evidence>
<dbReference type="Proteomes" id="UP000636800">
    <property type="component" value="Chromosome 12"/>
</dbReference>
<evidence type="ECO:0000256" key="1">
    <source>
        <dbReference type="SAM" id="MobiDB-lite"/>
    </source>
</evidence>
<dbReference type="EMBL" id="JADCNM010000012">
    <property type="protein sequence ID" value="KAG0458774.1"/>
    <property type="molecule type" value="Genomic_DNA"/>
</dbReference>
<evidence type="ECO:0000313" key="2">
    <source>
        <dbReference type="EMBL" id="KAG0457073.1"/>
    </source>
</evidence>
<dbReference type="AlphaFoldDB" id="A0A835PWB8"/>
<gene>
    <name evidence="3" type="ORF">HPP92_021902</name>
    <name evidence="2" type="ORF">HPP92_022230</name>
</gene>